<reference evidence="11" key="2">
    <citation type="submission" date="2015-06" db="UniProtKB">
        <authorList>
            <consortium name="EnsemblPlants"/>
        </authorList>
    </citation>
    <scope>IDENTIFICATION</scope>
    <source>
        <strain evidence="11">DM1-3 516 R44</strain>
    </source>
</reference>
<dbReference type="InterPro" id="IPR004035">
    <property type="entry name" value="Endouclease-III_FeS-bd_BS"/>
</dbReference>
<accession>M1A6A8</accession>
<dbReference type="GO" id="GO:0016798">
    <property type="term" value="F:hydrolase activity, acting on glycosyl bonds"/>
    <property type="evidence" value="ECO:0007669"/>
    <property type="project" value="UniProtKB-KW"/>
</dbReference>
<dbReference type="Proteomes" id="UP000011115">
    <property type="component" value="Unassembled WGS sequence"/>
</dbReference>
<protein>
    <submittedName>
        <fullName evidence="11">Uncharacterized protein</fullName>
    </submittedName>
</protein>
<keyword evidence="5" id="KW-0378">Hydrolase</keyword>
<keyword evidence="12" id="KW-1185">Reference proteome</keyword>
<dbReference type="SUPFAM" id="SSF48150">
    <property type="entry name" value="DNA-glycosylase"/>
    <property type="match status" value="1"/>
</dbReference>
<dbReference type="PROSITE" id="PS00764">
    <property type="entry name" value="ENDONUCLEASE_III_1"/>
    <property type="match status" value="1"/>
</dbReference>
<reference evidence="12" key="1">
    <citation type="journal article" date="2011" name="Nature">
        <title>Genome sequence and analysis of the tuber crop potato.</title>
        <authorList>
            <consortium name="The Potato Genome Sequencing Consortium"/>
        </authorList>
    </citation>
    <scope>NUCLEOTIDE SEQUENCE [LARGE SCALE GENOMIC DNA]</scope>
    <source>
        <strain evidence="12">cv. DM1-3 516 R44</strain>
    </source>
</reference>
<dbReference type="InterPro" id="IPR003651">
    <property type="entry name" value="Endonuclease3_FeS-loop_motif"/>
</dbReference>
<evidence type="ECO:0000256" key="10">
    <source>
        <dbReference type="ARBA" id="ARBA00023295"/>
    </source>
</evidence>
<keyword evidence="7" id="KW-0411">Iron-sulfur</keyword>
<dbReference type="Gene3D" id="1.10.1670.10">
    <property type="entry name" value="Helix-hairpin-Helix base-excision DNA repair enzymes (C-terminal)"/>
    <property type="match status" value="1"/>
</dbReference>
<keyword evidence="3" id="KW-0479">Metal-binding</keyword>
<keyword evidence="8" id="KW-0234">DNA repair</keyword>
<dbReference type="InterPro" id="IPR023170">
    <property type="entry name" value="HhH_base_excis_C"/>
</dbReference>
<evidence type="ECO:0000256" key="8">
    <source>
        <dbReference type="ARBA" id="ARBA00023204"/>
    </source>
</evidence>
<comment type="cofactor">
    <cofactor evidence="1">
        <name>[4Fe-4S] cluster</name>
        <dbReference type="ChEBI" id="CHEBI:49883"/>
    </cofactor>
</comment>
<organism evidence="11 12">
    <name type="scientific">Solanum tuberosum</name>
    <name type="common">Potato</name>
    <dbReference type="NCBI Taxonomy" id="4113"/>
    <lineage>
        <taxon>Eukaryota</taxon>
        <taxon>Viridiplantae</taxon>
        <taxon>Streptophyta</taxon>
        <taxon>Embryophyta</taxon>
        <taxon>Tracheophyta</taxon>
        <taxon>Spermatophyta</taxon>
        <taxon>Magnoliopsida</taxon>
        <taxon>eudicotyledons</taxon>
        <taxon>Gunneridae</taxon>
        <taxon>Pentapetalae</taxon>
        <taxon>asterids</taxon>
        <taxon>lamiids</taxon>
        <taxon>Solanales</taxon>
        <taxon>Solanaceae</taxon>
        <taxon>Solanoideae</taxon>
        <taxon>Solaneae</taxon>
        <taxon>Solanum</taxon>
    </lineage>
</organism>
<evidence type="ECO:0000256" key="6">
    <source>
        <dbReference type="ARBA" id="ARBA00023004"/>
    </source>
</evidence>
<keyword evidence="9" id="KW-0456">Lyase</keyword>
<sequence length="64" mass="7115">MGQCMLESEVPLDFEKQVGFGQTICTPLRPRCAKCTVSEFCPSAFKEISSTASTSKTRRPKKEL</sequence>
<evidence type="ECO:0000256" key="3">
    <source>
        <dbReference type="ARBA" id="ARBA00022723"/>
    </source>
</evidence>
<dbReference type="HOGENOM" id="CLU_2872113_0_0_1"/>
<dbReference type="InterPro" id="IPR011257">
    <property type="entry name" value="DNA_glycosylase"/>
</dbReference>
<dbReference type="GO" id="GO:0016829">
    <property type="term" value="F:lyase activity"/>
    <property type="evidence" value="ECO:0007669"/>
    <property type="project" value="UniProtKB-KW"/>
</dbReference>
<dbReference type="ExpressionAtlas" id="M1A6A8">
    <property type="expression patterns" value="baseline"/>
</dbReference>
<dbReference type="Gramene" id="PGSC0003DMT400015625">
    <property type="protein sequence ID" value="PGSC0003DMT400015625"/>
    <property type="gene ID" value="PGSC0003DMG401006099"/>
</dbReference>
<dbReference type="PANTHER" id="PTHR43286">
    <property type="entry name" value="ENDONUCLEASE III-LIKE PROTEIN 1"/>
    <property type="match status" value="1"/>
</dbReference>
<dbReference type="GO" id="GO:0046872">
    <property type="term" value="F:metal ion binding"/>
    <property type="evidence" value="ECO:0007669"/>
    <property type="project" value="UniProtKB-KW"/>
</dbReference>
<evidence type="ECO:0000256" key="4">
    <source>
        <dbReference type="ARBA" id="ARBA00022763"/>
    </source>
</evidence>
<evidence type="ECO:0000313" key="11">
    <source>
        <dbReference type="EnsemblPlants" id="PGSC0003DMT400015625"/>
    </source>
</evidence>
<evidence type="ECO:0000256" key="2">
    <source>
        <dbReference type="ARBA" id="ARBA00008343"/>
    </source>
</evidence>
<dbReference type="GO" id="GO:0051539">
    <property type="term" value="F:4 iron, 4 sulfur cluster binding"/>
    <property type="evidence" value="ECO:0007669"/>
    <property type="project" value="InterPro"/>
</dbReference>
<dbReference type="EnsemblPlants" id="PGSC0003DMT400015625">
    <property type="protein sequence ID" value="PGSC0003DMT400015625"/>
    <property type="gene ID" value="PGSC0003DMG401006099"/>
</dbReference>
<keyword evidence="10" id="KW-0326">Glycosidase</keyword>
<dbReference type="AlphaFoldDB" id="M1A6A8"/>
<dbReference type="GO" id="GO:0006281">
    <property type="term" value="P:DNA repair"/>
    <property type="evidence" value="ECO:0007669"/>
    <property type="project" value="UniProtKB-KW"/>
</dbReference>
<evidence type="ECO:0000256" key="7">
    <source>
        <dbReference type="ARBA" id="ARBA00023014"/>
    </source>
</evidence>
<evidence type="ECO:0000256" key="9">
    <source>
        <dbReference type="ARBA" id="ARBA00023239"/>
    </source>
</evidence>
<name>M1A6A8_SOLTU</name>
<keyword evidence="6" id="KW-0408">Iron</keyword>
<evidence type="ECO:0000256" key="5">
    <source>
        <dbReference type="ARBA" id="ARBA00022801"/>
    </source>
</evidence>
<dbReference type="SMART" id="SM00525">
    <property type="entry name" value="FES"/>
    <property type="match status" value="1"/>
</dbReference>
<dbReference type="PANTHER" id="PTHR43286:SF2">
    <property type="entry name" value="ENDONUCLEASE III HOMOLOG"/>
    <property type="match status" value="1"/>
</dbReference>
<dbReference type="GO" id="GO:0140097">
    <property type="term" value="F:catalytic activity, acting on DNA"/>
    <property type="evidence" value="ECO:0007669"/>
    <property type="project" value="UniProtKB-ARBA"/>
</dbReference>
<keyword evidence="4" id="KW-0227">DNA damage</keyword>
<evidence type="ECO:0000256" key="1">
    <source>
        <dbReference type="ARBA" id="ARBA00001966"/>
    </source>
</evidence>
<evidence type="ECO:0000313" key="12">
    <source>
        <dbReference type="Proteomes" id="UP000011115"/>
    </source>
</evidence>
<proteinExistence type="inferred from homology"/>
<comment type="similarity">
    <text evidence="2">Belongs to the Nth/MutY family.</text>
</comment>